<dbReference type="OrthoDB" id="1153981at2"/>
<feature type="chain" id="PRO_5002641757" description="DUF3857 domain-containing protein" evidence="1">
    <location>
        <begin position="20"/>
        <end position="697"/>
    </location>
</feature>
<evidence type="ECO:0000256" key="1">
    <source>
        <dbReference type="SAM" id="SignalP"/>
    </source>
</evidence>
<keyword evidence="1" id="KW-0732">Signal</keyword>
<dbReference type="eggNOG" id="ENOG502Z7ZW">
    <property type="taxonomic scope" value="Bacteria"/>
</dbReference>
<evidence type="ECO:0008006" key="4">
    <source>
        <dbReference type="Google" id="ProtNLM"/>
    </source>
</evidence>
<dbReference type="Proteomes" id="UP000004095">
    <property type="component" value="Unassembled WGS sequence"/>
</dbReference>
<organism evidence="2 3">
    <name type="scientific">Microscilla marina ATCC 23134</name>
    <dbReference type="NCBI Taxonomy" id="313606"/>
    <lineage>
        <taxon>Bacteria</taxon>
        <taxon>Pseudomonadati</taxon>
        <taxon>Bacteroidota</taxon>
        <taxon>Cytophagia</taxon>
        <taxon>Cytophagales</taxon>
        <taxon>Microscillaceae</taxon>
        <taxon>Microscilla</taxon>
    </lineage>
</organism>
<sequence>MKYKVLFVLLWLALPALHAQQLSFAAKEVRQEIWGTPDADFTATAAPTKWSKESAVILGKSFRFEYGRKSGSQKIYKRIYLRERIQLIDKAAVEEYSEFTFKQIDHTWGDKLYFGIKVIKPSGVEKEIPLSESVKMQTQKGSETVSYQKLAIPDLVPGDVIDYYIFSKEILSAATTTQLPEMSILLAGDYPTVRQKVVLAIDPNIYLNVRALNNAPDFVYNEEEDLYLLRDGNREKLSKSLWFIEQRSVPTVRFQVFFSPQKFTGKKGKPKFSITPADVLNSMQEYPKKSKAAVDFYKKFKAYLKASNKRKLSNEEKLKEAYYFFRHQYQISMLEQAIVFQKVDLSRIKTDKDFVNIMAYWLNKYKFEYEVVVAVSRKIARLADWIIPQEASLLLKVNGKQSYYLQNPVLYDYFGEIRPELQGVQGYSLPLHKPHPQRKVSKIRLPLPGHPYHTTYYRTEVWMEEALQTLRIKQKTVLAGASRSGYQTLMVNPYEIIEESFPKYGTKIQSNNAKNQRIRQRMNEERNAGFKLTLKAEYNNELVALHQLNVIENGIWHHKPRLRFESEFVMPNLAKKVGQNYIFEAGRLIGKQVDIKILKKKRVYDVYMPYARSFKNELIIHLPKGYTIQGIDKLQKKVTNETGGFESSATLQAQRLVITTYKYYTRYYEPVTQWDKIRAFLKAAHQFTQQKLLLKKQ</sequence>
<dbReference type="Gene3D" id="2.60.120.1130">
    <property type="match status" value="1"/>
</dbReference>
<name>A1ZNH0_MICM2</name>
<comment type="caution">
    <text evidence="2">The sequence shown here is derived from an EMBL/GenBank/DDBJ whole genome shotgun (WGS) entry which is preliminary data.</text>
</comment>
<dbReference type="Gene3D" id="2.60.40.3140">
    <property type="match status" value="1"/>
</dbReference>
<dbReference type="EMBL" id="AAWS01000018">
    <property type="protein sequence ID" value="EAY28081.1"/>
    <property type="molecule type" value="Genomic_DNA"/>
</dbReference>
<reference evidence="2 3" key="1">
    <citation type="submission" date="2007-01" db="EMBL/GenBank/DDBJ databases">
        <authorList>
            <person name="Haygood M."/>
            <person name="Podell S."/>
            <person name="Anderson C."/>
            <person name="Hopkinson B."/>
            <person name="Roe K."/>
            <person name="Barbeau K."/>
            <person name="Gaasterland T."/>
            <person name="Ferriera S."/>
            <person name="Johnson J."/>
            <person name="Kravitz S."/>
            <person name="Beeson K."/>
            <person name="Sutton G."/>
            <person name="Rogers Y.-H."/>
            <person name="Friedman R."/>
            <person name="Frazier M."/>
            <person name="Venter J.C."/>
        </authorList>
    </citation>
    <scope>NUCLEOTIDE SEQUENCE [LARGE SCALE GENOMIC DNA]</scope>
    <source>
        <strain evidence="2 3">ATCC 23134</strain>
    </source>
</reference>
<evidence type="ECO:0000313" key="3">
    <source>
        <dbReference type="Proteomes" id="UP000004095"/>
    </source>
</evidence>
<feature type="signal peptide" evidence="1">
    <location>
        <begin position="1"/>
        <end position="19"/>
    </location>
</feature>
<proteinExistence type="predicted"/>
<keyword evidence="3" id="KW-1185">Reference proteome</keyword>
<evidence type="ECO:0000313" key="2">
    <source>
        <dbReference type="EMBL" id="EAY28081.1"/>
    </source>
</evidence>
<protein>
    <recommendedName>
        <fullName evidence="4">DUF3857 domain-containing protein</fullName>
    </recommendedName>
</protein>
<dbReference type="RefSeq" id="WP_004156006.1">
    <property type="nucleotide sequence ID" value="NZ_AAWS01000018.1"/>
</dbReference>
<accession>A1ZNH0</accession>
<dbReference type="AlphaFoldDB" id="A1ZNH0"/>
<gene>
    <name evidence="2" type="ORF">M23134_02191</name>
</gene>